<dbReference type="EMBL" id="CP113787">
    <property type="protein sequence ID" value="WAL42984.1"/>
    <property type="molecule type" value="Genomic_DNA"/>
</dbReference>
<feature type="transmembrane region" description="Helical" evidence="3">
    <location>
        <begin position="6"/>
        <end position="24"/>
    </location>
</feature>
<evidence type="ECO:0000256" key="2">
    <source>
        <dbReference type="SAM" id="MobiDB-lite"/>
    </source>
</evidence>
<protein>
    <submittedName>
        <fullName evidence="5">A24 family peptidase</fullName>
    </submittedName>
</protein>
<dbReference type="PANTHER" id="PTHR30487">
    <property type="entry name" value="TYPE 4 PREPILIN-LIKE PROTEINS LEADER PEPTIDE-PROCESSING ENZYME"/>
    <property type="match status" value="1"/>
</dbReference>
<feature type="transmembrane region" description="Helical" evidence="3">
    <location>
        <begin position="89"/>
        <end position="110"/>
    </location>
</feature>
<comment type="similarity">
    <text evidence="1">Belongs to the peptidase A24 family.</text>
</comment>
<dbReference type="RefSeq" id="WP_171972809.1">
    <property type="nucleotide sequence ID" value="NZ_CP113787.1"/>
</dbReference>
<dbReference type="Gene3D" id="1.20.120.1220">
    <property type="match status" value="1"/>
</dbReference>
<sequence>MNVPALLSAIAVGGTAVAVVARRVSAFARQYVSDLEQAEAEATAASSNDSTESAPTPGAGPANEATPADTDTSPSNSTTFEPTTFRARWLLTPVSQAVLAAILCGLTLAWGAINEVWGEVIVALPIVALLGAACSVDAVCHRLPNRILGPAALWASAATLALLAVDAATTTPLPDTAWTALRVALCAACAGVIVGAMVLIPSSGMGLGDAKLCAVLGLWLGYFGGTETAMGIILGFFIGGIIAIVLMISRLVGRKTPIAFGPYLALGGWLSWMLAVA</sequence>
<keyword evidence="3" id="KW-0812">Transmembrane</keyword>
<feature type="transmembrane region" description="Helical" evidence="3">
    <location>
        <begin position="177"/>
        <end position="200"/>
    </location>
</feature>
<keyword evidence="3" id="KW-1133">Transmembrane helix</keyword>
<dbReference type="Proteomes" id="UP001163127">
    <property type="component" value="Chromosome"/>
</dbReference>
<dbReference type="Pfam" id="PF01478">
    <property type="entry name" value="Peptidase_A24"/>
    <property type="match status" value="1"/>
</dbReference>
<dbReference type="GO" id="GO:0005886">
    <property type="term" value="C:plasma membrane"/>
    <property type="evidence" value="ECO:0007669"/>
    <property type="project" value="TreeGrafter"/>
</dbReference>
<keyword evidence="3" id="KW-0472">Membrane</keyword>
<dbReference type="AlphaFoldDB" id="A0AA47FGL7"/>
<feature type="region of interest" description="Disordered" evidence="2">
    <location>
        <begin position="40"/>
        <end position="80"/>
    </location>
</feature>
<organism evidence="5 6">
    <name type="scientific">Actinomyces naeslundii</name>
    <dbReference type="NCBI Taxonomy" id="1655"/>
    <lineage>
        <taxon>Bacteria</taxon>
        <taxon>Bacillati</taxon>
        <taxon>Actinomycetota</taxon>
        <taxon>Actinomycetes</taxon>
        <taxon>Actinomycetales</taxon>
        <taxon>Actinomycetaceae</taxon>
        <taxon>Actinomyces</taxon>
    </lineage>
</organism>
<dbReference type="PANTHER" id="PTHR30487:SF0">
    <property type="entry name" value="PREPILIN LEADER PEPTIDASE_N-METHYLTRANSFERASE-RELATED"/>
    <property type="match status" value="1"/>
</dbReference>
<feature type="transmembrane region" description="Helical" evidence="3">
    <location>
        <begin position="147"/>
        <end position="165"/>
    </location>
</feature>
<evidence type="ECO:0000259" key="4">
    <source>
        <dbReference type="Pfam" id="PF01478"/>
    </source>
</evidence>
<feature type="transmembrane region" description="Helical" evidence="3">
    <location>
        <begin position="229"/>
        <end position="248"/>
    </location>
</feature>
<evidence type="ECO:0000256" key="3">
    <source>
        <dbReference type="SAM" id="Phobius"/>
    </source>
</evidence>
<dbReference type="InterPro" id="IPR000045">
    <property type="entry name" value="Prepilin_IV_endopep_pep"/>
</dbReference>
<feature type="transmembrane region" description="Helical" evidence="3">
    <location>
        <begin position="260"/>
        <end position="276"/>
    </location>
</feature>
<gene>
    <name evidence="5" type="ORF">OFA60_13285</name>
</gene>
<dbReference type="InterPro" id="IPR050882">
    <property type="entry name" value="Prepilin_peptidase/N-MTase"/>
</dbReference>
<feature type="domain" description="Prepilin type IV endopeptidase peptidase" evidence="4">
    <location>
        <begin position="127"/>
        <end position="244"/>
    </location>
</feature>
<feature type="transmembrane region" description="Helical" evidence="3">
    <location>
        <begin position="116"/>
        <end position="140"/>
    </location>
</feature>
<reference evidence="5" key="1">
    <citation type="submission" date="2022-11" db="EMBL/GenBank/DDBJ databases">
        <title>Dental biofilm bacteria. Genome sequencing and assembly.</title>
        <authorList>
            <person name="Robertsson C."/>
        </authorList>
    </citation>
    <scope>NUCLEOTIDE SEQUENCE</scope>
    <source>
        <strain evidence="5">CW</strain>
    </source>
</reference>
<evidence type="ECO:0000313" key="6">
    <source>
        <dbReference type="Proteomes" id="UP001163127"/>
    </source>
</evidence>
<dbReference type="GO" id="GO:0004190">
    <property type="term" value="F:aspartic-type endopeptidase activity"/>
    <property type="evidence" value="ECO:0007669"/>
    <property type="project" value="InterPro"/>
</dbReference>
<proteinExistence type="inferred from homology"/>
<feature type="compositionally biased region" description="Low complexity" evidence="2">
    <location>
        <begin position="40"/>
        <end position="54"/>
    </location>
</feature>
<dbReference type="GO" id="GO:0006465">
    <property type="term" value="P:signal peptide processing"/>
    <property type="evidence" value="ECO:0007669"/>
    <property type="project" value="TreeGrafter"/>
</dbReference>
<name>A0AA47FGL7_ACTNA</name>
<evidence type="ECO:0000256" key="1">
    <source>
        <dbReference type="ARBA" id="ARBA00005801"/>
    </source>
</evidence>
<feature type="compositionally biased region" description="Polar residues" evidence="2">
    <location>
        <begin position="69"/>
        <end position="80"/>
    </location>
</feature>
<accession>A0AA47FGL7</accession>
<feature type="transmembrane region" description="Helical" evidence="3">
    <location>
        <begin position="207"/>
        <end position="223"/>
    </location>
</feature>
<evidence type="ECO:0000313" key="5">
    <source>
        <dbReference type="EMBL" id="WAL42984.1"/>
    </source>
</evidence>